<dbReference type="GO" id="GO:0003700">
    <property type="term" value="F:DNA-binding transcription factor activity"/>
    <property type="evidence" value="ECO:0007669"/>
    <property type="project" value="InterPro"/>
</dbReference>
<dbReference type="Pfam" id="PF13411">
    <property type="entry name" value="MerR_1"/>
    <property type="match status" value="1"/>
</dbReference>
<dbReference type="SMART" id="SM00422">
    <property type="entry name" value="HTH_MERR"/>
    <property type="match status" value="1"/>
</dbReference>
<dbReference type="PANTHER" id="PTHR30204">
    <property type="entry name" value="REDOX-CYCLING DRUG-SENSING TRANSCRIPTIONAL ACTIVATOR SOXR"/>
    <property type="match status" value="1"/>
</dbReference>
<sequence length="99" mass="10910">MDRGTIGEFGRATGLTPKALRLYDELDLVRPAEVDERSGYRYHRADQLERARLVARLRRIGMPLPRIRTRVAPPRGSSSASGGGDHGSVTAPPGLDREM</sequence>
<dbReference type="InterPro" id="IPR009061">
    <property type="entry name" value="DNA-bd_dom_put_sf"/>
</dbReference>
<name>A0A5S5CMM7_9ACTN</name>
<comment type="caution">
    <text evidence="4">The sequence shown here is derived from an EMBL/GenBank/DDBJ whole genome shotgun (WGS) entry which is preliminary data.</text>
</comment>
<dbReference type="EMBL" id="VNHW01000016">
    <property type="protein sequence ID" value="TYP83664.1"/>
    <property type="molecule type" value="Genomic_DNA"/>
</dbReference>
<keyword evidence="5" id="KW-1185">Reference proteome</keyword>
<dbReference type="InterPro" id="IPR000551">
    <property type="entry name" value="MerR-type_HTH_dom"/>
</dbReference>
<feature type="domain" description="HTH merR-type" evidence="3">
    <location>
        <begin position="5"/>
        <end position="73"/>
    </location>
</feature>
<dbReference type="AlphaFoldDB" id="A0A5S5CMM7"/>
<dbReference type="GO" id="GO:0003677">
    <property type="term" value="F:DNA binding"/>
    <property type="evidence" value="ECO:0007669"/>
    <property type="project" value="UniProtKB-KW"/>
</dbReference>
<dbReference type="PROSITE" id="PS50937">
    <property type="entry name" value="HTH_MERR_2"/>
    <property type="match status" value="1"/>
</dbReference>
<organism evidence="4 5">
    <name type="scientific">Blastococcus xanthinilyticus</name>
    <dbReference type="NCBI Taxonomy" id="1564164"/>
    <lineage>
        <taxon>Bacteria</taxon>
        <taxon>Bacillati</taxon>
        <taxon>Actinomycetota</taxon>
        <taxon>Actinomycetes</taxon>
        <taxon>Geodermatophilales</taxon>
        <taxon>Geodermatophilaceae</taxon>
        <taxon>Blastococcus</taxon>
    </lineage>
</organism>
<reference evidence="4 5" key="1">
    <citation type="submission" date="2019-07" db="EMBL/GenBank/DDBJ databases">
        <title>Genomic Encyclopedia of Archaeal and Bacterial Type Strains, Phase II (KMG-II): from individual species to whole genera.</title>
        <authorList>
            <person name="Goeker M."/>
        </authorList>
    </citation>
    <scope>NUCLEOTIDE SEQUENCE [LARGE SCALE GENOMIC DNA]</scope>
    <source>
        <strain evidence="4 5">DSM 46842</strain>
    </source>
</reference>
<dbReference type="Gene3D" id="1.10.1660.10">
    <property type="match status" value="1"/>
</dbReference>
<gene>
    <name evidence="4" type="ORF">BD833_11622</name>
</gene>
<evidence type="ECO:0000256" key="2">
    <source>
        <dbReference type="SAM" id="MobiDB-lite"/>
    </source>
</evidence>
<proteinExistence type="predicted"/>
<evidence type="ECO:0000259" key="3">
    <source>
        <dbReference type="PROSITE" id="PS50937"/>
    </source>
</evidence>
<accession>A0A5S5CMM7</accession>
<evidence type="ECO:0000313" key="5">
    <source>
        <dbReference type="Proteomes" id="UP000322499"/>
    </source>
</evidence>
<protein>
    <submittedName>
        <fullName evidence="4">MerR-like DNA binding protein</fullName>
    </submittedName>
</protein>
<evidence type="ECO:0000313" key="4">
    <source>
        <dbReference type="EMBL" id="TYP83664.1"/>
    </source>
</evidence>
<keyword evidence="1" id="KW-0238">DNA-binding</keyword>
<dbReference type="RefSeq" id="WP_166534804.1">
    <property type="nucleotide sequence ID" value="NZ_VNHW01000016.1"/>
</dbReference>
<dbReference type="SUPFAM" id="SSF46955">
    <property type="entry name" value="Putative DNA-binding domain"/>
    <property type="match status" value="1"/>
</dbReference>
<dbReference type="Proteomes" id="UP000322499">
    <property type="component" value="Unassembled WGS sequence"/>
</dbReference>
<evidence type="ECO:0000256" key="1">
    <source>
        <dbReference type="ARBA" id="ARBA00023125"/>
    </source>
</evidence>
<feature type="region of interest" description="Disordered" evidence="2">
    <location>
        <begin position="65"/>
        <end position="99"/>
    </location>
</feature>
<dbReference type="InterPro" id="IPR047057">
    <property type="entry name" value="MerR_fam"/>
</dbReference>
<dbReference type="PANTHER" id="PTHR30204:SF97">
    <property type="entry name" value="MERR FAMILY REGULATORY PROTEIN"/>
    <property type="match status" value="1"/>
</dbReference>